<keyword evidence="3 9" id="KW-0812">Transmembrane</keyword>
<dbReference type="GeneID" id="141452675"/>
<evidence type="ECO:0000259" key="11">
    <source>
        <dbReference type="PROSITE" id="PS50262"/>
    </source>
</evidence>
<evidence type="ECO:0000256" key="4">
    <source>
        <dbReference type="ARBA" id="ARBA00022989"/>
    </source>
</evidence>
<dbReference type="InterPro" id="IPR017452">
    <property type="entry name" value="GPCR_Rhodpsn_7TM"/>
</dbReference>
<evidence type="ECO:0000256" key="1">
    <source>
        <dbReference type="ARBA" id="ARBA00004141"/>
    </source>
</evidence>
<dbReference type="SMR" id="A0A1L1YP55"/>
<keyword evidence="6 10" id="KW-0472">Membrane</keyword>
<feature type="transmembrane region" description="Helical" evidence="10">
    <location>
        <begin position="215"/>
        <end position="246"/>
    </location>
</feature>
<dbReference type="GO" id="GO:0004983">
    <property type="term" value="F:neuropeptide Y receptor activity"/>
    <property type="evidence" value="ECO:0007669"/>
    <property type="project" value="InterPro"/>
</dbReference>
<name>A0A1L1YP55_RHOPR</name>
<dbReference type="CDD" id="cd15203">
    <property type="entry name" value="7tmA_NPYR-like"/>
    <property type="match status" value="1"/>
</dbReference>
<organism evidence="12">
    <name type="scientific">Rhodnius prolixus</name>
    <name type="common">Triatomid bug</name>
    <dbReference type="NCBI Taxonomy" id="13249"/>
    <lineage>
        <taxon>Eukaryota</taxon>
        <taxon>Metazoa</taxon>
        <taxon>Ecdysozoa</taxon>
        <taxon>Arthropoda</taxon>
        <taxon>Hexapoda</taxon>
        <taxon>Insecta</taxon>
        <taxon>Pterygota</taxon>
        <taxon>Neoptera</taxon>
        <taxon>Paraneoptera</taxon>
        <taxon>Hemiptera</taxon>
        <taxon>Heteroptera</taxon>
        <taxon>Panheteroptera</taxon>
        <taxon>Cimicomorpha</taxon>
        <taxon>Reduviidae</taxon>
        <taxon>Triatominae</taxon>
        <taxon>Rhodnius</taxon>
    </lineage>
</organism>
<reference evidence="12" key="1">
    <citation type="submission" date="2014-10" db="EMBL/GenBank/DDBJ databases">
        <title>Isolation and functional characterization of the neuropeptide F functional receptor in the Chagas disease vector, Rhodnius prolixus.</title>
        <authorList>
            <person name="Sedra L."/>
            <person name="Zandawala M."/>
            <person name="Lange A."/>
            <person name="Orchard I."/>
        </authorList>
    </citation>
    <scope>NUCLEOTIDE SEQUENCE</scope>
</reference>
<feature type="domain" description="G-protein coupled receptors family 1 profile" evidence="11">
    <location>
        <begin position="68"/>
        <end position="331"/>
    </location>
</feature>
<evidence type="ECO:0000256" key="7">
    <source>
        <dbReference type="ARBA" id="ARBA00023170"/>
    </source>
</evidence>
<keyword evidence="7 9" id="KW-0675">Receptor</keyword>
<evidence type="ECO:0000256" key="6">
    <source>
        <dbReference type="ARBA" id="ARBA00023136"/>
    </source>
</evidence>
<dbReference type="RefSeq" id="XP_073981163.1">
    <property type="nucleotide sequence ID" value="XM_074125062.1"/>
</dbReference>
<dbReference type="InterPro" id="IPR000276">
    <property type="entry name" value="GPCR_Rhodpsn"/>
</dbReference>
<feature type="transmembrane region" description="Helical" evidence="10">
    <location>
        <begin position="310"/>
        <end position="334"/>
    </location>
</feature>
<evidence type="ECO:0000256" key="3">
    <source>
        <dbReference type="ARBA" id="ARBA00022692"/>
    </source>
</evidence>
<evidence type="ECO:0000256" key="5">
    <source>
        <dbReference type="ARBA" id="ARBA00023040"/>
    </source>
</evidence>
<dbReference type="PROSITE" id="PS50262">
    <property type="entry name" value="G_PROTEIN_RECEP_F1_2"/>
    <property type="match status" value="1"/>
</dbReference>
<feature type="transmembrane region" description="Helical" evidence="10">
    <location>
        <begin position="133"/>
        <end position="154"/>
    </location>
</feature>
<comment type="subcellular location">
    <subcellularLocation>
        <location evidence="1">Membrane</location>
        <topology evidence="1">Multi-pass membrane protein</topology>
    </subcellularLocation>
</comment>
<feature type="transmembrane region" description="Helical" evidence="10">
    <location>
        <begin position="89"/>
        <end position="113"/>
    </location>
</feature>
<dbReference type="InterPro" id="IPR000611">
    <property type="entry name" value="NPY_rcpt"/>
</dbReference>
<dbReference type="AlphaFoldDB" id="A0A1L1YP55"/>
<evidence type="ECO:0000256" key="8">
    <source>
        <dbReference type="ARBA" id="ARBA00023224"/>
    </source>
</evidence>
<evidence type="ECO:0000256" key="10">
    <source>
        <dbReference type="SAM" id="Phobius"/>
    </source>
</evidence>
<feature type="transmembrane region" description="Helical" evidence="10">
    <location>
        <begin position="52"/>
        <end position="77"/>
    </location>
</feature>
<dbReference type="PRINTS" id="PR01012">
    <property type="entry name" value="NRPEPTIDEYR"/>
</dbReference>
<dbReference type="Pfam" id="PF00001">
    <property type="entry name" value="7tm_1"/>
    <property type="match status" value="1"/>
</dbReference>
<dbReference type="VEuPathDB" id="VectorBase:RPRC008140"/>
<dbReference type="SUPFAM" id="SSF81321">
    <property type="entry name" value="Family A G protein-coupled receptor-like"/>
    <property type="match status" value="1"/>
</dbReference>
<protein>
    <submittedName>
        <fullName evidence="12">Long neuropeptide F receptor isoform 1</fullName>
    </submittedName>
</protein>
<evidence type="ECO:0000256" key="2">
    <source>
        <dbReference type="ARBA" id="ARBA00010663"/>
    </source>
</evidence>
<comment type="similarity">
    <text evidence="2 9">Belongs to the G-protein coupled receptor 1 family.</text>
</comment>
<dbReference type="PANTHER" id="PTHR24235:SF12">
    <property type="entry name" value="G-PROTEIN COUPLED RECEPTORS FAMILY 1 PROFILE DOMAIN-CONTAINING PROTEIN"/>
    <property type="match status" value="1"/>
</dbReference>
<evidence type="ECO:0000256" key="9">
    <source>
        <dbReference type="RuleBase" id="RU000688"/>
    </source>
</evidence>
<feature type="transmembrane region" description="Helical" evidence="10">
    <location>
        <begin position="267"/>
        <end position="290"/>
    </location>
</feature>
<dbReference type="Gene3D" id="1.20.1070.10">
    <property type="entry name" value="Rhodopsin 7-helix transmembrane proteins"/>
    <property type="match status" value="1"/>
</dbReference>
<keyword evidence="4 10" id="KW-1133">Transmembrane helix</keyword>
<keyword evidence="5 9" id="KW-0297">G-protein coupled receptor</keyword>
<evidence type="ECO:0000313" key="12">
    <source>
        <dbReference type="EMBL" id="AKO62910.1"/>
    </source>
</evidence>
<accession>A0A1L1YP55</accession>
<keyword evidence="8 9" id="KW-0807">Transducer</keyword>
<proteinExistence type="evidence at transcript level"/>
<feature type="transmembrane region" description="Helical" evidence="10">
    <location>
        <begin position="166"/>
        <end position="190"/>
    </location>
</feature>
<dbReference type="GO" id="GO:0016020">
    <property type="term" value="C:membrane"/>
    <property type="evidence" value="ECO:0007669"/>
    <property type="project" value="UniProtKB-SubCell"/>
</dbReference>
<dbReference type="PANTHER" id="PTHR24235">
    <property type="entry name" value="NEUROPEPTIDE Y RECEPTOR"/>
    <property type="match status" value="1"/>
</dbReference>
<dbReference type="PRINTS" id="PR00237">
    <property type="entry name" value="GPCRRHODOPSN"/>
</dbReference>
<dbReference type="EMBL" id="KM882822">
    <property type="protein sequence ID" value="AKO62910.1"/>
    <property type="molecule type" value="mRNA"/>
</dbReference>
<sequence length="390" mass="43689">MVCRLVGTFRNKIELCVIMELNDTFNFSLNEVYRILIEHKNDDHNVDPVAEAILIALYALLIVVGILANLIVSFVVARRPQMHTARNLYIVNLTVSDMTLCLVCMPFTLVNILRRAWTLGIVLCKLVPALQGTNIMVSIGTITVIALDRYFTIVRGQDSATTRRRVIISIALVWFFSFLATLPVVFFQIVEPFKFEAVILYETCIERWPSQELKVAYAVCVLMIQAVIPALVVGCIHAKIASYLNAHAKTQRDSKRAQRELQRNKRTTLLLSAVAVLFAVSWLPLGLFSLMADLLYPPGSETHISSQSLYITLAACHLLAMSSAISNPVVYGWLNSNIRRELVQLLPSRCTSRQQQSQQQTTNAPSPTIMLCQNGQNIPHQQPATTYTAL</sequence>
<dbReference type="PROSITE" id="PS00237">
    <property type="entry name" value="G_PROTEIN_RECEP_F1_1"/>
    <property type="match status" value="1"/>
</dbReference>